<organism evidence="2 3">
    <name type="scientific">Phyllosticta citrichinensis</name>
    <dbReference type="NCBI Taxonomy" id="1130410"/>
    <lineage>
        <taxon>Eukaryota</taxon>
        <taxon>Fungi</taxon>
        <taxon>Dikarya</taxon>
        <taxon>Ascomycota</taxon>
        <taxon>Pezizomycotina</taxon>
        <taxon>Dothideomycetes</taxon>
        <taxon>Dothideomycetes incertae sedis</taxon>
        <taxon>Botryosphaeriales</taxon>
        <taxon>Phyllostictaceae</taxon>
        <taxon>Phyllosticta</taxon>
    </lineage>
</organism>
<evidence type="ECO:0000313" key="2">
    <source>
        <dbReference type="EMBL" id="KAK8177734.1"/>
    </source>
</evidence>
<dbReference type="EMBL" id="JBBWUH010000001">
    <property type="protein sequence ID" value="KAK8177734.1"/>
    <property type="molecule type" value="Genomic_DNA"/>
</dbReference>
<protein>
    <submittedName>
        <fullName evidence="2">Uncharacterized protein</fullName>
    </submittedName>
</protein>
<gene>
    <name evidence="2" type="ORF">IWX90DRAFT_411150</name>
</gene>
<feature type="compositionally biased region" description="Basic and acidic residues" evidence="1">
    <location>
        <begin position="8"/>
        <end position="17"/>
    </location>
</feature>
<name>A0ABR1Y7N5_9PEZI</name>
<feature type="compositionally biased region" description="Basic and acidic residues" evidence="1">
    <location>
        <begin position="65"/>
        <end position="112"/>
    </location>
</feature>
<sequence>MTKRKRKPDTGRAQQREKRPKVGAALILLLVRGCCKNADAESTQWTKRLSVCPLIRPTDMTTYDMDSKDSQEEKGRDGERLVREKGLDSKRPRAGKAENEKAKKDWAESTTK</sequence>
<keyword evidence="3" id="KW-1185">Reference proteome</keyword>
<reference evidence="2 3" key="1">
    <citation type="journal article" date="2022" name="G3 (Bethesda)">
        <title>Enemy or ally: a genomic approach to elucidate the lifestyle of Phyllosticta citrichinaensis.</title>
        <authorList>
            <person name="Buijs V.A."/>
            <person name="Groenewald J.Z."/>
            <person name="Haridas S."/>
            <person name="LaButti K.M."/>
            <person name="Lipzen A."/>
            <person name="Martin F.M."/>
            <person name="Barry K."/>
            <person name="Grigoriev I.V."/>
            <person name="Crous P.W."/>
            <person name="Seidl M.F."/>
        </authorList>
    </citation>
    <scope>NUCLEOTIDE SEQUENCE [LARGE SCALE GENOMIC DNA]</scope>
    <source>
        <strain evidence="2 3">CBS 129764</strain>
    </source>
</reference>
<evidence type="ECO:0000313" key="3">
    <source>
        <dbReference type="Proteomes" id="UP001456524"/>
    </source>
</evidence>
<dbReference type="Proteomes" id="UP001456524">
    <property type="component" value="Unassembled WGS sequence"/>
</dbReference>
<proteinExistence type="predicted"/>
<feature type="region of interest" description="Disordered" evidence="1">
    <location>
        <begin position="1"/>
        <end position="22"/>
    </location>
</feature>
<evidence type="ECO:0000256" key="1">
    <source>
        <dbReference type="SAM" id="MobiDB-lite"/>
    </source>
</evidence>
<feature type="region of interest" description="Disordered" evidence="1">
    <location>
        <begin position="58"/>
        <end position="112"/>
    </location>
</feature>
<accession>A0ABR1Y7N5</accession>
<comment type="caution">
    <text evidence="2">The sequence shown here is derived from an EMBL/GenBank/DDBJ whole genome shotgun (WGS) entry which is preliminary data.</text>
</comment>